<evidence type="ECO:0000313" key="1">
    <source>
        <dbReference type="EMBL" id="KAF2406559.1"/>
    </source>
</evidence>
<dbReference type="EMBL" id="JXDI01000003">
    <property type="protein sequence ID" value="KAF2406559.1"/>
    <property type="molecule type" value="Genomic_DNA"/>
</dbReference>
<keyword evidence="2" id="KW-1185">Reference proteome</keyword>
<protein>
    <recommendedName>
        <fullName evidence="3">Zinc-binding dehydrogenase</fullName>
    </recommendedName>
</protein>
<name>A0ABQ6ZQ96_9PSED</name>
<proteinExistence type="predicted"/>
<evidence type="ECO:0008006" key="3">
    <source>
        <dbReference type="Google" id="ProtNLM"/>
    </source>
</evidence>
<dbReference type="Gene3D" id="3.90.180.10">
    <property type="entry name" value="Medium-chain alcohol dehydrogenases, catalytic domain"/>
    <property type="match status" value="1"/>
</dbReference>
<comment type="caution">
    <text evidence="1">The sequence shown here is derived from an EMBL/GenBank/DDBJ whole genome shotgun (WGS) entry which is preliminary data.</text>
</comment>
<sequence>MADGATVQRRANAVFAVMLEGALTVDIEGHYSLATVQQVHARIEARQQIGKAVLWIDRNLH</sequence>
<accession>A0ABQ6ZQ96</accession>
<reference evidence="1 2" key="1">
    <citation type="submission" date="2015-01" db="EMBL/GenBank/DDBJ databases">
        <title>Genome Sequence of Pseudomonas antarctica CMS 35.</title>
        <authorList>
            <person name="Voget S."/>
            <person name="Chow J."/>
            <person name="Daniel R."/>
            <person name="Streit W."/>
        </authorList>
    </citation>
    <scope>NUCLEOTIDE SEQUENCE [LARGE SCALE GENOMIC DNA]</scope>
    <source>
        <strain evidence="1 2">CMS 35</strain>
    </source>
</reference>
<gene>
    <name evidence="1" type="ORF">PSAN_47350</name>
</gene>
<organism evidence="1 2">
    <name type="scientific">Pseudomonas antarctica</name>
    <dbReference type="NCBI Taxonomy" id="219572"/>
    <lineage>
        <taxon>Bacteria</taxon>
        <taxon>Pseudomonadati</taxon>
        <taxon>Pseudomonadota</taxon>
        <taxon>Gammaproteobacteria</taxon>
        <taxon>Pseudomonadales</taxon>
        <taxon>Pseudomonadaceae</taxon>
        <taxon>Pseudomonas</taxon>
    </lineage>
</organism>
<dbReference type="Proteomes" id="UP000748067">
    <property type="component" value="Unassembled WGS sequence"/>
</dbReference>
<evidence type="ECO:0000313" key="2">
    <source>
        <dbReference type="Proteomes" id="UP000748067"/>
    </source>
</evidence>